<accession>A0A6A5X2N1</accession>
<feature type="compositionally biased region" description="Acidic residues" evidence="2">
    <location>
        <begin position="360"/>
        <end position="372"/>
    </location>
</feature>
<evidence type="ECO:0000313" key="4">
    <source>
        <dbReference type="Proteomes" id="UP000799779"/>
    </source>
</evidence>
<feature type="compositionally biased region" description="Polar residues" evidence="2">
    <location>
        <begin position="237"/>
        <end position="260"/>
    </location>
</feature>
<keyword evidence="4" id="KW-1185">Reference proteome</keyword>
<feature type="compositionally biased region" description="Polar residues" evidence="2">
    <location>
        <begin position="36"/>
        <end position="50"/>
    </location>
</feature>
<feature type="region of interest" description="Disordered" evidence="2">
    <location>
        <begin position="133"/>
        <end position="157"/>
    </location>
</feature>
<organism evidence="3 4">
    <name type="scientific">Amniculicola lignicola CBS 123094</name>
    <dbReference type="NCBI Taxonomy" id="1392246"/>
    <lineage>
        <taxon>Eukaryota</taxon>
        <taxon>Fungi</taxon>
        <taxon>Dikarya</taxon>
        <taxon>Ascomycota</taxon>
        <taxon>Pezizomycotina</taxon>
        <taxon>Dothideomycetes</taxon>
        <taxon>Pleosporomycetidae</taxon>
        <taxon>Pleosporales</taxon>
        <taxon>Amniculicolaceae</taxon>
        <taxon>Amniculicola</taxon>
    </lineage>
</organism>
<feature type="region of interest" description="Disordered" evidence="2">
    <location>
        <begin position="205"/>
        <end position="260"/>
    </location>
</feature>
<evidence type="ECO:0008006" key="5">
    <source>
        <dbReference type="Google" id="ProtNLM"/>
    </source>
</evidence>
<protein>
    <recommendedName>
        <fullName evidence="5">M protein, serotype 2.1</fullName>
    </recommendedName>
</protein>
<gene>
    <name evidence="3" type="ORF">P154DRAFT_518171</name>
</gene>
<feature type="compositionally biased region" description="Low complexity" evidence="2">
    <location>
        <begin position="20"/>
        <end position="35"/>
    </location>
</feature>
<dbReference type="PANTHER" id="PTHR38120:SF1">
    <property type="entry name" value="M PROTEIN, SEROTYPE 2.1"/>
    <property type="match status" value="1"/>
</dbReference>
<feature type="region of interest" description="Disordered" evidence="2">
    <location>
        <begin position="547"/>
        <end position="598"/>
    </location>
</feature>
<name>A0A6A5X2N1_9PLEO</name>
<feature type="compositionally biased region" description="Basic and acidic residues" evidence="2">
    <location>
        <begin position="137"/>
        <end position="157"/>
    </location>
</feature>
<feature type="region of interest" description="Disordered" evidence="2">
    <location>
        <begin position="334"/>
        <end position="382"/>
    </location>
</feature>
<evidence type="ECO:0000313" key="3">
    <source>
        <dbReference type="EMBL" id="KAF2005926.1"/>
    </source>
</evidence>
<dbReference type="OrthoDB" id="2121319at2759"/>
<evidence type="ECO:0000256" key="2">
    <source>
        <dbReference type="SAM" id="MobiDB-lite"/>
    </source>
</evidence>
<feature type="compositionally biased region" description="Low complexity" evidence="2">
    <location>
        <begin position="222"/>
        <end position="236"/>
    </location>
</feature>
<dbReference type="AlphaFoldDB" id="A0A6A5X2N1"/>
<dbReference type="EMBL" id="ML977561">
    <property type="protein sequence ID" value="KAF2005926.1"/>
    <property type="molecule type" value="Genomic_DNA"/>
</dbReference>
<evidence type="ECO:0000256" key="1">
    <source>
        <dbReference type="SAM" id="Coils"/>
    </source>
</evidence>
<sequence>MSSSTTATRKPPSGTPGRDTSSSKSTASPATTRTPGRSSTTANPAATNGVQRARSVRSGSPGTPVSARAAVRKPGPPSALSMSSSQVDSDEDAREEAAAFMAELKERLQKAEREADERQKQIEVLNSRLDDALQEQSKLEERAHEEEEKAEALENERKEILRQHRELEGIYEAERVQSMREKEEIAAREEEMQETIQRLKETMAMKSAGGVQSSDGEEGNLSRTSSFRNNPSRNSSTVNLETSASFAPPTSIQRSNSRNNSKLIHQKDKIIEGLRLELAEVQIKLVEMENAGGGRMAELEKHLLETRMTNARLMEDNESFQLLLSEKTLNGDLSRGDFLRTTSTDDRAPSRNGPLSSLADELDSFGGDDMESEPCRRHENEISSLKEEKKALTLYINKIIGRLLTHQGFESVLGNEDDATPGAPNTNKELPAPPKENDAPSFLQRAKSVAMGGNRPKPRPMSFVPSTSGPVSVPVTEDPTTAPSIPLQRSQSTRMSSGSYTHRRSNSEFNNQAASVITNMVRPGPTGPVSPGLASPRNSLFSFPAGATGPGSSNPVSRVPSGTVPTVPIQEEKDADGIDTPSPPRRAGTVAGGGVMTGRGVRPLRLVQNEEEASRARKAANRASWFAVPQQWFGKGEQQQQHEVPRE</sequence>
<feature type="compositionally biased region" description="Basic and acidic residues" evidence="2">
    <location>
        <begin position="373"/>
        <end position="382"/>
    </location>
</feature>
<proteinExistence type="predicted"/>
<feature type="region of interest" description="Disordered" evidence="2">
    <location>
        <begin position="414"/>
        <end position="505"/>
    </location>
</feature>
<keyword evidence="1" id="KW-0175">Coiled coil</keyword>
<dbReference type="Proteomes" id="UP000799779">
    <property type="component" value="Unassembled WGS sequence"/>
</dbReference>
<feature type="compositionally biased region" description="Basic and acidic residues" evidence="2">
    <location>
        <begin position="334"/>
        <end position="349"/>
    </location>
</feature>
<feature type="region of interest" description="Disordered" evidence="2">
    <location>
        <begin position="1"/>
        <end position="99"/>
    </location>
</feature>
<dbReference type="PANTHER" id="PTHR38120">
    <property type="entry name" value="EXPRESSED PROTEIN"/>
    <property type="match status" value="1"/>
</dbReference>
<feature type="coiled-coil region" evidence="1">
    <location>
        <begin position="271"/>
        <end position="316"/>
    </location>
</feature>
<feature type="compositionally biased region" description="Low complexity" evidence="2">
    <location>
        <begin position="462"/>
        <end position="475"/>
    </location>
</feature>
<feature type="compositionally biased region" description="Polar residues" evidence="2">
    <location>
        <begin position="478"/>
        <end position="500"/>
    </location>
</feature>
<reference evidence="3" key="1">
    <citation type="journal article" date="2020" name="Stud. Mycol.">
        <title>101 Dothideomycetes genomes: a test case for predicting lifestyles and emergence of pathogens.</title>
        <authorList>
            <person name="Haridas S."/>
            <person name="Albert R."/>
            <person name="Binder M."/>
            <person name="Bloem J."/>
            <person name="Labutti K."/>
            <person name="Salamov A."/>
            <person name="Andreopoulos B."/>
            <person name="Baker S."/>
            <person name="Barry K."/>
            <person name="Bills G."/>
            <person name="Bluhm B."/>
            <person name="Cannon C."/>
            <person name="Castanera R."/>
            <person name="Culley D."/>
            <person name="Daum C."/>
            <person name="Ezra D."/>
            <person name="Gonzalez J."/>
            <person name="Henrissat B."/>
            <person name="Kuo A."/>
            <person name="Liang C."/>
            <person name="Lipzen A."/>
            <person name="Lutzoni F."/>
            <person name="Magnuson J."/>
            <person name="Mondo S."/>
            <person name="Nolan M."/>
            <person name="Ohm R."/>
            <person name="Pangilinan J."/>
            <person name="Park H.-J."/>
            <person name="Ramirez L."/>
            <person name="Alfaro M."/>
            <person name="Sun H."/>
            <person name="Tritt A."/>
            <person name="Yoshinaga Y."/>
            <person name="Zwiers L.-H."/>
            <person name="Turgeon B."/>
            <person name="Goodwin S."/>
            <person name="Spatafora J."/>
            <person name="Crous P."/>
            <person name="Grigoriev I."/>
        </authorList>
    </citation>
    <scope>NUCLEOTIDE SEQUENCE</scope>
    <source>
        <strain evidence="3">CBS 123094</strain>
    </source>
</reference>